<evidence type="ECO:0000256" key="1">
    <source>
        <dbReference type="ARBA" id="ARBA00005613"/>
    </source>
</evidence>
<dbReference type="STRING" id="158607.A0A2P5HQ83"/>
<comment type="caution">
    <text evidence="6">The sequence shown here is derived from an EMBL/GenBank/DDBJ whole genome shotgun (WGS) entry which is preliminary data.</text>
</comment>
<keyword evidence="7" id="KW-1185">Reference proteome</keyword>
<keyword evidence="3" id="KW-0862">Zinc</keyword>
<dbReference type="InParanoid" id="A0A2P5HQ83"/>
<sequence length="401" mass="41601">MNVFRSSNNSSSSSSSSSSTRSPKGGDKGPLFATYLLPSLKIPFFHRRQSSATISSTISSTAASNDVPSLSSSPTSPSSIDNRPYSPTTSITGVETYSILLDGDKPLCQPSQQQPPRVRRNSDRGRLSRPLPDVLRCTTCGTDVAYGLQVVSKGFTGRHGRALLVSPPLPSSTPSCPGPPLSGGAAAGFSSPNPTSYTSLARDGANLVNVSVGSPERRSLVTGIHVVADITCTTCGVKIGWKYVDAREHAQKYKVGKFILETERVSLHRTWEDVEHGDGGGGGAAAAARLAPHFYSSSAPAESFSGAGGRRASGLGGAGRKVSCSSEEAGGLADGRSLDEEADKGGSPAQSDGGVMFDSEDEDECEDIFAGTWDAATVAQRRGSRVSGGHTNATKKGGGRR</sequence>
<keyword evidence="2" id="KW-0479">Metal-binding</keyword>
<feature type="region of interest" description="Disordered" evidence="4">
    <location>
        <begin position="300"/>
        <end position="401"/>
    </location>
</feature>
<reference evidence="6" key="1">
    <citation type="submission" date="2017-09" db="EMBL/GenBank/DDBJ databases">
        <title>Polyketide synthases of a Diaporthe helianthi virulent isolate.</title>
        <authorList>
            <person name="Baroncelli R."/>
        </authorList>
    </citation>
    <scope>NUCLEOTIDE SEQUENCE [LARGE SCALE GENOMIC DNA]</scope>
    <source>
        <strain evidence="6">7/96</strain>
    </source>
</reference>
<evidence type="ECO:0000259" key="5">
    <source>
        <dbReference type="PROSITE" id="PS51792"/>
    </source>
</evidence>
<dbReference type="InterPro" id="IPR004910">
    <property type="entry name" value="Yippee/Mis18/Cereblon"/>
</dbReference>
<evidence type="ECO:0000256" key="3">
    <source>
        <dbReference type="ARBA" id="ARBA00022833"/>
    </source>
</evidence>
<comment type="similarity">
    <text evidence="1">Belongs to the yippee family.</text>
</comment>
<dbReference type="PROSITE" id="PS51792">
    <property type="entry name" value="YIPPEE"/>
    <property type="match status" value="1"/>
</dbReference>
<accession>A0A2P5HQ83</accession>
<feature type="compositionally biased region" description="Low complexity" evidence="4">
    <location>
        <begin position="59"/>
        <end position="79"/>
    </location>
</feature>
<dbReference type="OrthoDB" id="6407410at2759"/>
<feature type="region of interest" description="Disordered" evidence="4">
    <location>
        <begin position="103"/>
        <end position="130"/>
    </location>
</feature>
<dbReference type="Proteomes" id="UP000094444">
    <property type="component" value="Unassembled WGS sequence"/>
</dbReference>
<feature type="compositionally biased region" description="Low complexity" evidence="4">
    <location>
        <begin position="1"/>
        <end position="19"/>
    </location>
</feature>
<dbReference type="PANTHER" id="PTHR13848">
    <property type="entry name" value="PROTEIN YIPPEE-LIKE CG15309-RELATED"/>
    <property type="match status" value="1"/>
</dbReference>
<gene>
    <name evidence="6" type="ORF">DHEL01_v209232</name>
</gene>
<dbReference type="InterPro" id="IPR039058">
    <property type="entry name" value="Yippee_fam"/>
</dbReference>
<dbReference type="EMBL" id="MAVT02001014">
    <property type="protein sequence ID" value="POS72375.1"/>
    <property type="molecule type" value="Genomic_DNA"/>
</dbReference>
<protein>
    <submittedName>
        <fullName evidence="6">Yippee family protein</fullName>
    </submittedName>
</protein>
<feature type="region of interest" description="Disordered" evidence="4">
    <location>
        <begin position="1"/>
        <end position="30"/>
    </location>
</feature>
<dbReference type="Pfam" id="PF03226">
    <property type="entry name" value="Yippee-Mis18"/>
    <property type="match status" value="1"/>
</dbReference>
<evidence type="ECO:0000256" key="2">
    <source>
        <dbReference type="ARBA" id="ARBA00022723"/>
    </source>
</evidence>
<feature type="compositionally biased region" description="Acidic residues" evidence="4">
    <location>
        <begin position="358"/>
        <end position="367"/>
    </location>
</feature>
<dbReference type="InterPro" id="IPR034751">
    <property type="entry name" value="Yippee"/>
</dbReference>
<evidence type="ECO:0000313" key="7">
    <source>
        <dbReference type="Proteomes" id="UP000094444"/>
    </source>
</evidence>
<evidence type="ECO:0000256" key="4">
    <source>
        <dbReference type="SAM" id="MobiDB-lite"/>
    </source>
</evidence>
<dbReference type="GO" id="GO:0046872">
    <property type="term" value="F:metal ion binding"/>
    <property type="evidence" value="ECO:0007669"/>
    <property type="project" value="UniProtKB-KW"/>
</dbReference>
<name>A0A2P5HQ83_DIAHE</name>
<feature type="region of interest" description="Disordered" evidence="4">
    <location>
        <begin position="59"/>
        <end position="88"/>
    </location>
</feature>
<feature type="domain" description="Yippee" evidence="5">
    <location>
        <begin position="172"/>
        <end position="269"/>
    </location>
</feature>
<organism evidence="6 7">
    <name type="scientific">Diaporthe helianthi</name>
    <dbReference type="NCBI Taxonomy" id="158607"/>
    <lineage>
        <taxon>Eukaryota</taxon>
        <taxon>Fungi</taxon>
        <taxon>Dikarya</taxon>
        <taxon>Ascomycota</taxon>
        <taxon>Pezizomycotina</taxon>
        <taxon>Sordariomycetes</taxon>
        <taxon>Sordariomycetidae</taxon>
        <taxon>Diaporthales</taxon>
        <taxon>Diaporthaceae</taxon>
        <taxon>Diaporthe</taxon>
    </lineage>
</organism>
<dbReference type="AlphaFoldDB" id="A0A2P5HQ83"/>
<feature type="compositionally biased region" description="Gly residues" evidence="4">
    <location>
        <begin position="306"/>
        <end position="319"/>
    </location>
</feature>
<proteinExistence type="inferred from homology"/>
<evidence type="ECO:0000313" key="6">
    <source>
        <dbReference type="EMBL" id="POS72375.1"/>
    </source>
</evidence>